<evidence type="ECO:0000313" key="1">
    <source>
        <dbReference type="EMBL" id="MCD2514850.1"/>
    </source>
</evidence>
<dbReference type="Proteomes" id="UP001179361">
    <property type="component" value="Unassembled WGS sequence"/>
</dbReference>
<organism evidence="1 2">
    <name type="scientific">Massilia phyllostachyos</name>
    <dbReference type="NCBI Taxonomy" id="2898585"/>
    <lineage>
        <taxon>Bacteria</taxon>
        <taxon>Pseudomonadati</taxon>
        <taxon>Pseudomonadota</taxon>
        <taxon>Betaproteobacteria</taxon>
        <taxon>Burkholderiales</taxon>
        <taxon>Oxalobacteraceae</taxon>
        <taxon>Telluria group</taxon>
        <taxon>Massilia</taxon>
    </lineage>
</organism>
<sequence>MNLHELEESDVLTISLDQAHRRFDMVLRTEDGKCYALSAWNQGATRIDITFGEVHIRANLTNRQSMRVLGELESIGSLDGVLVLEGDFGDITIKADTVSVRKLD</sequence>
<reference evidence="1" key="1">
    <citation type="submission" date="2021-11" db="EMBL/GenBank/DDBJ databases">
        <title>The complete genome of Massilia sp sp. G4R7.</title>
        <authorList>
            <person name="Liu L."/>
            <person name="Yue J."/>
            <person name="Yuan J."/>
            <person name="Yang F."/>
            <person name="Li L."/>
        </authorList>
    </citation>
    <scope>NUCLEOTIDE SEQUENCE</scope>
    <source>
        <strain evidence="1">G4R7</strain>
    </source>
</reference>
<dbReference type="EMBL" id="JAJNOC010000001">
    <property type="protein sequence ID" value="MCD2514850.1"/>
    <property type="molecule type" value="Genomic_DNA"/>
</dbReference>
<comment type="caution">
    <text evidence="1">The sequence shown here is derived from an EMBL/GenBank/DDBJ whole genome shotgun (WGS) entry which is preliminary data.</text>
</comment>
<dbReference type="RefSeq" id="WP_231056195.1">
    <property type="nucleotide sequence ID" value="NZ_JAJNOC010000001.1"/>
</dbReference>
<evidence type="ECO:0000313" key="2">
    <source>
        <dbReference type="Proteomes" id="UP001179361"/>
    </source>
</evidence>
<gene>
    <name evidence="1" type="ORF">LQ564_00815</name>
</gene>
<accession>A0ABS8Q2H5</accession>
<name>A0ABS8Q2H5_9BURK</name>
<proteinExistence type="predicted"/>
<protein>
    <submittedName>
        <fullName evidence="1">Uncharacterized protein</fullName>
    </submittedName>
</protein>
<keyword evidence="2" id="KW-1185">Reference proteome</keyword>